<dbReference type="PROSITE" id="PS50011">
    <property type="entry name" value="PROTEIN_KINASE_DOM"/>
    <property type="match status" value="1"/>
</dbReference>
<dbReference type="InterPro" id="IPR017441">
    <property type="entry name" value="Protein_kinase_ATP_BS"/>
</dbReference>
<dbReference type="AlphaFoldDB" id="A0A498HZD2"/>
<proteinExistence type="predicted"/>
<dbReference type="Gene3D" id="3.30.200.20">
    <property type="entry name" value="Phosphorylase Kinase, domain 1"/>
    <property type="match status" value="1"/>
</dbReference>
<keyword evidence="3 6" id="KW-0547">Nucleotide-binding</keyword>
<dbReference type="PANTHER" id="PTHR47989">
    <property type="entry name" value="OS01G0750732 PROTEIN"/>
    <property type="match status" value="1"/>
</dbReference>
<evidence type="ECO:0000256" key="7">
    <source>
        <dbReference type="SAM" id="MobiDB-lite"/>
    </source>
</evidence>
<dbReference type="PANTHER" id="PTHR47989:SF61">
    <property type="entry name" value="PROTEIN KINASE DOMAIN-CONTAINING PROTEIN"/>
    <property type="match status" value="1"/>
</dbReference>
<evidence type="ECO:0000256" key="5">
    <source>
        <dbReference type="ARBA" id="ARBA00022840"/>
    </source>
</evidence>
<name>A0A498HZD2_MALDO</name>
<dbReference type="PROSITE" id="PS00108">
    <property type="entry name" value="PROTEIN_KINASE_ST"/>
    <property type="match status" value="1"/>
</dbReference>
<evidence type="ECO:0000313" key="9">
    <source>
        <dbReference type="EMBL" id="RXH74967.1"/>
    </source>
</evidence>
<feature type="region of interest" description="Disordered" evidence="7">
    <location>
        <begin position="351"/>
        <end position="371"/>
    </location>
</feature>
<feature type="domain" description="Protein kinase" evidence="8">
    <location>
        <begin position="61"/>
        <end position="347"/>
    </location>
</feature>
<keyword evidence="10" id="KW-1185">Reference proteome</keyword>
<keyword evidence="5 6" id="KW-0067">ATP-binding</keyword>
<dbReference type="EMBL" id="RDQH01000341">
    <property type="protein sequence ID" value="RXH74967.1"/>
    <property type="molecule type" value="Genomic_DNA"/>
</dbReference>
<comment type="caution">
    <text evidence="9">The sequence shown here is derived from an EMBL/GenBank/DDBJ whole genome shotgun (WGS) entry which is preliminary data.</text>
</comment>
<dbReference type="InterPro" id="IPR008271">
    <property type="entry name" value="Ser/Thr_kinase_AS"/>
</dbReference>
<dbReference type="Pfam" id="PF07714">
    <property type="entry name" value="PK_Tyr_Ser-Thr"/>
    <property type="match status" value="1"/>
</dbReference>
<dbReference type="SUPFAM" id="SSF56112">
    <property type="entry name" value="Protein kinase-like (PK-like)"/>
    <property type="match status" value="1"/>
</dbReference>
<dbReference type="Gene3D" id="1.10.510.10">
    <property type="entry name" value="Transferase(Phosphotransferase) domain 1"/>
    <property type="match status" value="1"/>
</dbReference>
<evidence type="ECO:0000256" key="3">
    <source>
        <dbReference type="ARBA" id="ARBA00022741"/>
    </source>
</evidence>
<evidence type="ECO:0000256" key="4">
    <source>
        <dbReference type="ARBA" id="ARBA00022777"/>
    </source>
</evidence>
<sequence>MCFVNPFDKTTLVTKLKICREHSKILGCDYICFCILGNLKEEKIMLRRFQLDELVKATKNFSSECLLGSGAFANVFKGTFDDLGTLAIKRTANSFHSVEEFRNEVRLLSRVKHRNLVRLVGYCEEGSSGAKGGKALIYEYVPYGSLLDYFMGRKWRSLTWRQRVNIAIGAAKGIAHLHEGVNPNIIHRDIKLSNILIGDEFEAKVSDFGLVRSGPTGDQSHISSQIKGTPGYLDHAYCSSFHLTPFSDVYSFGVILLQLVSSRPVVDSTEHRPNQHIFDWAKPSLERGRIEEILDANLLTEPCNTEMMLNMGKLGLRCAVKVPKNRPTMSMVWQELEAALYCANNFISKHPSRGSRRSAGTSRRPSDIGLRRSMDYDQSQNSVSIDDIGFQRFHVDINSISLRSTSLGCLELDDSSIIVDIENLEDIHEESVREKELNIFFFNCSVISVKDSSLFLLFSFFNSSSIFVFSRCSFLCRSTSAWTSFPNSFMAQVTASSGRLFRQANHFLYSEDLSGEPDPFSAPANLNIPPSRALAYAFCEDTYEAKQEHHF</sequence>
<reference evidence="9 10" key="1">
    <citation type="submission" date="2018-10" db="EMBL/GenBank/DDBJ databases">
        <title>A high-quality apple genome assembly.</title>
        <authorList>
            <person name="Hu J."/>
        </authorList>
    </citation>
    <scope>NUCLEOTIDE SEQUENCE [LARGE SCALE GENOMIC DNA]</scope>
    <source>
        <strain evidence="10">cv. HFTH1</strain>
        <tissue evidence="9">Young leaf</tissue>
    </source>
</reference>
<protein>
    <recommendedName>
        <fullName evidence="8">Protein kinase domain-containing protein</fullName>
    </recommendedName>
</protein>
<dbReference type="SMART" id="SM00220">
    <property type="entry name" value="S_TKc"/>
    <property type="match status" value="1"/>
</dbReference>
<dbReference type="GO" id="GO:0004674">
    <property type="term" value="F:protein serine/threonine kinase activity"/>
    <property type="evidence" value="ECO:0007669"/>
    <property type="project" value="UniProtKB-KW"/>
</dbReference>
<dbReference type="InterPro" id="IPR001245">
    <property type="entry name" value="Ser-Thr/Tyr_kinase_cat_dom"/>
</dbReference>
<dbReference type="InterPro" id="IPR000719">
    <property type="entry name" value="Prot_kinase_dom"/>
</dbReference>
<evidence type="ECO:0000259" key="8">
    <source>
        <dbReference type="PROSITE" id="PS50011"/>
    </source>
</evidence>
<evidence type="ECO:0000256" key="1">
    <source>
        <dbReference type="ARBA" id="ARBA00022527"/>
    </source>
</evidence>
<gene>
    <name evidence="9" type="ORF">DVH24_029688</name>
</gene>
<feature type="binding site" evidence="6">
    <location>
        <position position="89"/>
    </location>
    <ligand>
        <name>ATP</name>
        <dbReference type="ChEBI" id="CHEBI:30616"/>
    </ligand>
</feature>
<evidence type="ECO:0000313" key="10">
    <source>
        <dbReference type="Proteomes" id="UP000290289"/>
    </source>
</evidence>
<dbReference type="Proteomes" id="UP000290289">
    <property type="component" value="Chromosome 15"/>
</dbReference>
<evidence type="ECO:0000256" key="6">
    <source>
        <dbReference type="PROSITE-ProRule" id="PRU10141"/>
    </source>
</evidence>
<keyword evidence="2" id="KW-0808">Transferase</keyword>
<dbReference type="GO" id="GO:0005524">
    <property type="term" value="F:ATP binding"/>
    <property type="evidence" value="ECO:0007669"/>
    <property type="project" value="UniProtKB-UniRule"/>
</dbReference>
<keyword evidence="1" id="KW-0723">Serine/threonine-protein kinase</keyword>
<keyword evidence="4" id="KW-0418">Kinase</keyword>
<organism evidence="9 10">
    <name type="scientific">Malus domestica</name>
    <name type="common">Apple</name>
    <name type="synonym">Pyrus malus</name>
    <dbReference type="NCBI Taxonomy" id="3750"/>
    <lineage>
        <taxon>Eukaryota</taxon>
        <taxon>Viridiplantae</taxon>
        <taxon>Streptophyta</taxon>
        <taxon>Embryophyta</taxon>
        <taxon>Tracheophyta</taxon>
        <taxon>Spermatophyta</taxon>
        <taxon>Magnoliopsida</taxon>
        <taxon>eudicotyledons</taxon>
        <taxon>Gunneridae</taxon>
        <taxon>Pentapetalae</taxon>
        <taxon>rosids</taxon>
        <taxon>fabids</taxon>
        <taxon>Rosales</taxon>
        <taxon>Rosaceae</taxon>
        <taxon>Amygdaloideae</taxon>
        <taxon>Maleae</taxon>
        <taxon>Malus</taxon>
    </lineage>
</organism>
<dbReference type="InterPro" id="IPR011009">
    <property type="entry name" value="Kinase-like_dom_sf"/>
</dbReference>
<evidence type="ECO:0000256" key="2">
    <source>
        <dbReference type="ARBA" id="ARBA00022679"/>
    </source>
</evidence>
<accession>A0A498HZD2</accession>
<dbReference type="PROSITE" id="PS00107">
    <property type="entry name" value="PROTEIN_KINASE_ATP"/>
    <property type="match status" value="1"/>
</dbReference>